<dbReference type="Proteomes" id="UP001152795">
    <property type="component" value="Unassembled WGS sequence"/>
</dbReference>
<organism evidence="1 2">
    <name type="scientific">Paramuricea clavata</name>
    <name type="common">Red gorgonian</name>
    <name type="synonym">Violescent sea-whip</name>
    <dbReference type="NCBI Taxonomy" id="317549"/>
    <lineage>
        <taxon>Eukaryota</taxon>
        <taxon>Metazoa</taxon>
        <taxon>Cnidaria</taxon>
        <taxon>Anthozoa</taxon>
        <taxon>Octocorallia</taxon>
        <taxon>Malacalcyonacea</taxon>
        <taxon>Plexauridae</taxon>
        <taxon>Paramuricea</taxon>
    </lineage>
</organism>
<dbReference type="AlphaFoldDB" id="A0A6S7K6N7"/>
<dbReference type="EMBL" id="CACRXK020024146">
    <property type="protein sequence ID" value="CAB4038384.1"/>
    <property type="molecule type" value="Genomic_DNA"/>
</dbReference>
<sequence>MAINQSSAKFCSNCGFSLEKNFCFCPKCGKHIINNANVKEDEKVKTEIPSDNASNSRRFAMPRFSLPSFRAFKAKKETERQNSFSKKSATINKKRKIEDKEVTIQVGVMDEYFK</sequence>
<keyword evidence="2" id="KW-1185">Reference proteome</keyword>
<feature type="non-terminal residue" evidence="1">
    <location>
        <position position="114"/>
    </location>
</feature>
<accession>A0A6S7K6N7</accession>
<comment type="caution">
    <text evidence="1">The sequence shown here is derived from an EMBL/GenBank/DDBJ whole genome shotgun (WGS) entry which is preliminary data.</text>
</comment>
<proteinExistence type="predicted"/>
<protein>
    <submittedName>
        <fullName evidence="1">Uncharacterized protein</fullName>
    </submittedName>
</protein>
<name>A0A6S7K6N7_PARCT</name>
<evidence type="ECO:0000313" key="2">
    <source>
        <dbReference type="Proteomes" id="UP001152795"/>
    </source>
</evidence>
<gene>
    <name evidence="1" type="ORF">PACLA_8A083768</name>
</gene>
<reference evidence="1" key="1">
    <citation type="submission" date="2020-04" db="EMBL/GenBank/DDBJ databases">
        <authorList>
            <person name="Alioto T."/>
            <person name="Alioto T."/>
            <person name="Gomez Garrido J."/>
        </authorList>
    </citation>
    <scope>NUCLEOTIDE SEQUENCE</scope>
    <source>
        <strain evidence="1">A484AB</strain>
    </source>
</reference>
<evidence type="ECO:0000313" key="1">
    <source>
        <dbReference type="EMBL" id="CAB4038384.1"/>
    </source>
</evidence>